<proteinExistence type="predicted"/>
<keyword evidence="3" id="KW-1185">Reference proteome</keyword>
<organism evidence="2 3">
    <name type="scientific">Lactococcus protaetiae</name>
    <dbReference type="NCBI Taxonomy" id="2592653"/>
    <lineage>
        <taxon>Bacteria</taxon>
        <taxon>Bacillati</taxon>
        <taxon>Bacillota</taxon>
        <taxon>Bacilli</taxon>
        <taxon>Lactobacillales</taxon>
        <taxon>Streptococcaceae</taxon>
        <taxon>Lactococcus</taxon>
    </lineage>
</organism>
<dbReference type="OrthoDB" id="9774758at2"/>
<feature type="transmembrane region" description="Helical" evidence="1">
    <location>
        <begin position="41"/>
        <end position="64"/>
    </location>
</feature>
<dbReference type="AlphaFoldDB" id="A0A514Z8W6"/>
<keyword evidence="1" id="KW-0812">Transmembrane</keyword>
<dbReference type="Proteomes" id="UP000315128">
    <property type="component" value="Chromosome"/>
</dbReference>
<reference evidence="2 3" key="1">
    <citation type="submission" date="2019-07" db="EMBL/GenBank/DDBJ databases">
        <title>Genome sequencing of KACC 19320.</title>
        <authorList>
            <person name="Heo J."/>
            <person name="Kim S.-J."/>
            <person name="Kim J.-S."/>
            <person name="Hong S.-B."/>
            <person name="Kwon S.-W."/>
        </authorList>
    </citation>
    <scope>NUCLEOTIDE SEQUENCE [LARGE SCALE GENOMIC DNA]</scope>
    <source>
        <strain evidence="2 3">KACC 19320</strain>
    </source>
</reference>
<gene>
    <name evidence="2" type="ORF">FLP15_07305</name>
</gene>
<dbReference type="KEGG" id="lack:FLP15_07305"/>
<feature type="transmembrane region" description="Helical" evidence="1">
    <location>
        <begin position="7"/>
        <end position="29"/>
    </location>
</feature>
<evidence type="ECO:0000313" key="3">
    <source>
        <dbReference type="Proteomes" id="UP000315128"/>
    </source>
</evidence>
<feature type="transmembrane region" description="Helical" evidence="1">
    <location>
        <begin position="123"/>
        <end position="144"/>
    </location>
</feature>
<name>A0A514Z8W6_9LACT</name>
<keyword evidence="1" id="KW-1133">Transmembrane helix</keyword>
<protein>
    <submittedName>
        <fullName evidence="2">Uncharacterized protein</fullName>
    </submittedName>
</protein>
<feature type="transmembrane region" description="Helical" evidence="1">
    <location>
        <begin position="76"/>
        <end position="94"/>
    </location>
</feature>
<evidence type="ECO:0000256" key="1">
    <source>
        <dbReference type="SAM" id="Phobius"/>
    </source>
</evidence>
<keyword evidence="1" id="KW-0472">Membrane</keyword>
<evidence type="ECO:0000313" key="2">
    <source>
        <dbReference type="EMBL" id="QDK71003.1"/>
    </source>
</evidence>
<dbReference type="EMBL" id="CP041356">
    <property type="protein sequence ID" value="QDK71003.1"/>
    <property type="molecule type" value="Genomic_DNA"/>
</dbReference>
<sequence>MTAKDFLLTGFTACLPILTTMAVALLAVMNLQMGKDLSGRSWLSFTIALFISFVMCYLMSMFMANIVANAKMSESLMYIGFFSLIGLLQFQQIFPESIRQILDYLPNFSALEMMHIAWTGGNIFASAALYITLVWTVGFALLTVKFFKYE</sequence>
<accession>A0A514Z8W6</accession>